<dbReference type="AlphaFoldDB" id="A0A7K1Y8Q3"/>
<evidence type="ECO:0000313" key="2">
    <source>
        <dbReference type="Proteomes" id="UP000466586"/>
    </source>
</evidence>
<comment type="caution">
    <text evidence="1">The sequence shown here is derived from an EMBL/GenBank/DDBJ whole genome shotgun (WGS) entry which is preliminary data.</text>
</comment>
<sequence length="62" mass="7097">MTSTQIKTEIQKVLDEVPENALQDVLDFLKDLQSSSSEKIKLTNNVRQILAEDRVLLEKLAR</sequence>
<organism evidence="1 2">
    <name type="scientific">Hufsiella arboris</name>
    <dbReference type="NCBI Taxonomy" id="2695275"/>
    <lineage>
        <taxon>Bacteria</taxon>
        <taxon>Pseudomonadati</taxon>
        <taxon>Bacteroidota</taxon>
        <taxon>Sphingobacteriia</taxon>
        <taxon>Sphingobacteriales</taxon>
        <taxon>Sphingobacteriaceae</taxon>
        <taxon>Hufsiella</taxon>
    </lineage>
</organism>
<reference evidence="1 2" key="1">
    <citation type="submission" date="2019-11" db="EMBL/GenBank/DDBJ databases">
        <title>Pedobacter sp. HMF7647 Genome sequencing and assembly.</title>
        <authorList>
            <person name="Kang H."/>
            <person name="Kim H."/>
            <person name="Joh K."/>
        </authorList>
    </citation>
    <scope>NUCLEOTIDE SEQUENCE [LARGE SCALE GENOMIC DNA]</scope>
    <source>
        <strain evidence="1 2">HMF7647</strain>
    </source>
</reference>
<evidence type="ECO:0000313" key="1">
    <source>
        <dbReference type="EMBL" id="MXV50966.1"/>
    </source>
</evidence>
<dbReference type="RefSeq" id="WP_160844145.1">
    <property type="nucleotide sequence ID" value="NZ_WVHT01000003.1"/>
</dbReference>
<name>A0A7K1Y8Q3_9SPHI</name>
<evidence type="ECO:0008006" key="3">
    <source>
        <dbReference type="Google" id="ProtNLM"/>
    </source>
</evidence>
<accession>A0A7K1Y8Q3</accession>
<dbReference type="Proteomes" id="UP000466586">
    <property type="component" value="Unassembled WGS sequence"/>
</dbReference>
<dbReference type="EMBL" id="WVHT01000003">
    <property type="protein sequence ID" value="MXV50966.1"/>
    <property type="molecule type" value="Genomic_DNA"/>
</dbReference>
<proteinExistence type="predicted"/>
<gene>
    <name evidence="1" type="ORF">GS399_08275</name>
</gene>
<protein>
    <recommendedName>
        <fullName evidence="3">DUF2281 domain-containing protein</fullName>
    </recommendedName>
</protein>
<keyword evidence="2" id="KW-1185">Reference proteome</keyword>